<dbReference type="PROSITE" id="PS51175">
    <property type="entry name" value="CBM6"/>
    <property type="match status" value="1"/>
</dbReference>
<evidence type="ECO:0000313" key="5">
    <source>
        <dbReference type="EMBL" id="MBD3926385.1"/>
    </source>
</evidence>
<dbReference type="InterPro" id="IPR035986">
    <property type="entry name" value="PKD_dom_sf"/>
</dbReference>
<dbReference type="SUPFAM" id="SSF49299">
    <property type="entry name" value="PKD domain"/>
    <property type="match status" value="1"/>
</dbReference>
<evidence type="ECO:0000259" key="4">
    <source>
        <dbReference type="PROSITE" id="PS51175"/>
    </source>
</evidence>
<dbReference type="PANTHER" id="PTHR19328">
    <property type="entry name" value="HEDGEHOG-INTERACTING PROTEIN"/>
    <property type="match status" value="1"/>
</dbReference>
<dbReference type="InterPro" id="IPR013783">
    <property type="entry name" value="Ig-like_fold"/>
</dbReference>
<feature type="signal peptide" evidence="2">
    <location>
        <begin position="1"/>
        <end position="34"/>
    </location>
</feature>
<dbReference type="SUPFAM" id="SSF49785">
    <property type="entry name" value="Galactose-binding domain-like"/>
    <property type="match status" value="1"/>
</dbReference>
<comment type="caution">
    <text evidence="5">The sequence shown here is derived from an EMBL/GenBank/DDBJ whole genome shotgun (WGS) entry which is preliminary data.</text>
</comment>
<proteinExistence type="predicted"/>
<dbReference type="NCBIfam" id="NF047446">
    <property type="entry name" value="barrel_OmpL47"/>
    <property type="match status" value="1"/>
</dbReference>
<dbReference type="Pfam" id="PF18911">
    <property type="entry name" value="PKD_4"/>
    <property type="match status" value="1"/>
</dbReference>
<evidence type="ECO:0000259" key="3">
    <source>
        <dbReference type="PROSITE" id="PS50093"/>
    </source>
</evidence>
<dbReference type="Proteomes" id="UP000618818">
    <property type="component" value="Unassembled WGS sequence"/>
</dbReference>
<dbReference type="InterPro" id="IPR012938">
    <property type="entry name" value="Glc/Sorbosone_DH"/>
</dbReference>
<dbReference type="InterPro" id="IPR006584">
    <property type="entry name" value="Cellulose-bd_IV"/>
</dbReference>
<dbReference type="PROSITE" id="PS51318">
    <property type="entry name" value="TAT"/>
    <property type="match status" value="1"/>
</dbReference>
<dbReference type="CDD" id="cd00146">
    <property type="entry name" value="PKD"/>
    <property type="match status" value="1"/>
</dbReference>
<dbReference type="Pfam" id="PF22888">
    <property type="entry name" value="FIMAH"/>
    <property type="match status" value="1"/>
</dbReference>
<sequence>MESTRPTTRRLAFAVATAALGLSALSAVPAPAAAHDGVDHGTEPGAAEALDWSNYEKVTLTKNTGEPVDMAVLPDRRVLHTARNGDVRLTDPDAGTTRVVNTVPVYNNSEDGLQTVTLDPDFATNQWVYLYYAPRTMTAPYPTTTPAGSAPNTLPAGADVSYWDQWKGYNQLTRVKWDEATDSLDLGTEQVILKVEVQRGQCCHVAGDVDFDDAGNLYLATGDNTPASAPGANGFAPNNDAPGMNPGFDSRRGAGNTNDLRGKILRISVQADGSYEIPDGNLFAPGRAQTRPEIFAMGLRNPFRIDVDPETGSVSWGDYGPDAGAPNPDRGPLGYVEWQTTAIDAPLNAGWPYCTGDQFNYNEWNFATSTPGPFFDCAAGAENNSRWNTGLDVVPPAVPATLYYGDNNTHQPWPELTDFSPAGGQGPMGGPVYQFDELNPSATKFPAYWDDKAFFGEFSQDYLAAFTLDWPAGPVTHIEHFLPNAALETNGMPITDSPMDLEFGPDGSLYVLDYGDGFFRANPDAGLYRIDYSPGNKAPRAAIEADPVSSSSAPLTVDFDGGSSLDPEGGPLTYEWDFDGDGSFDATGVTATHTYTTLGAYTARLRVTDAEGRRGLTSTTISVGNVAPTVSIDQPADGSFFDWGQAVPFRVSTSDPEDGNQTVCSRVTWTFGLGHDMHAHPLSQGTGCQFAIPTPADATQHGETENIFGVVVITYTDAGANGVPAATTTEQLVLNPKPQEAEWADSSSGVAIEGDATASGLSKVTSFDAGDWLAWDPVNFEGIDSVRIRASGTGALSLRWGAPDAPAFAQVTVDSAGWAETTGSLADAPEGTGQLYVTSTGGVVVDRLTFVGAGVADTVPPTVTATLDPAQPNGANGWWTSNVVATITATDNGTVSSRQSSVDGGQTWTNVPNNGRVTISAEGTTTLLYRATDNGGNVSAIGSTTIKIDKSDPVVSIAGVTAGQSVANTGDVTWTTTDAVSGIGSVAVTVDGATVPSGQPLELWRLSLGSHTVVVTAADVAGRSSSSAVTFTTTTSLPTLTTLVGQLADDGLVSNAGESRLAKRLDQASKHLAAGRRTPAIAQLREFITLASDPVNVPDAAARAALVRDARAVIDQLA</sequence>
<evidence type="ECO:0000256" key="2">
    <source>
        <dbReference type="SAM" id="SignalP"/>
    </source>
</evidence>
<dbReference type="InterPro" id="IPR005084">
    <property type="entry name" value="CBM6"/>
</dbReference>
<dbReference type="SUPFAM" id="SSF50952">
    <property type="entry name" value="Soluble quinoprotein glucose dehydrogenase"/>
    <property type="match status" value="1"/>
</dbReference>
<dbReference type="InterPro" id="IPR011042">
    <property type="entry name" value="6-blade_b-propeller_TolB-like"/>
</dbReference>
<dbReference type="PROSITE" id="PS50093">
    <property type="entry name" value="PKD"/>
    <property type="match status" value="1"/>
</dbReference>
<dbReference type="InterPro" id="IPR006311">
    <property type="entry name" value="TAT_signal"/>
</dbReference>
<feature type="domain" description="CBM6" evidence="4">
    <location>
        <begin position="737"/>
        <end position="851"/>
    </location>
</feature>
<dbReference type="InterPro" id="IPR022409">
    <property type="entry name" value="PKD/Chitinase_dom"/>
</dbReference>
<dbReference type="Gene3D" id="2.60.40.10">
    <property type="entry name" value="Immunoglobulins"/>
    <property type="match status" value="1"/>
</dbReference>
<keyword evidence="1 2" id="KW-0732">Signal</keyword>
<dbReference type="InterPro" id="IPR000601">
    <property type="entry name" value="PKD_dom"/>
</dbReference>
<dbReference type="Pfam" id="PF07995">
    <property type="entry name" value="GSDH"/>
    <property type="match status" value="1"/>
</dbReference>
<reference evidence="5 6" key="1">
    <citation type="submission" date="2020-09" db="EMBL/GenBank/DDBJ databases">
        <title>novel species in genus Nocardioides.</title>
        <authorList>
            <person name="Zhang G."/>
        </authorList>
    </citation>
    <scope>NUCLEOTIDE SEQUENCE [LARGE SCALE GENOMIC DNA]</scope>
    <source>
        <strain evidence="5 6">KCTC 39551</strain>
    </source>
</reference>
<evidence type="ECO:0000313" key="6">
    <source>
        <dbReference type="Proteomes" id="UP000618818"/>
    </source>
</evidence>
<feature type="domain" description="PKD" evidence="3">
    <location>
        <begin position="549"/>
        <end position="623"/>
    </location>
</feature>
<dbReference type="EMBL" id="JACXYZ010000003">
    <property type="protein sequence ID" value="MBD3926385.1"/>
    <property type="molecule type" value="Genomic_DNA"/>
</dbReference>
<dbReference type="SMART" id="SM00089">
    <property type="entry name" value="PKD"/>
    <property type="match status" value="1"/>
</dbReference>
<name>A0ABR8NGW1_9ACTN</name>
<dbReference type="Gene3D" id="2.120.10.30">
    <property type="entry name" value="TolB, C-terminal domain"/>
    <property type="match status" value="1"/>
</dbReference>
<dbReference type="InterPro" id="IPR011041">
    <property type="entry name" value="Quinoprot_gluc/sorb_DH_b-prop"/>
</dbReference>
<dbReference type="RefSeq" id="WP_191196268.1">
    <property type="nucleotide sequence ID" value="NZ_JACXYZ010000003.1"/>
</dbReference>
<accession>A0ABR8NGW1</accession>
<gene>
    <name evidence="5" type="ORF">IEZ26_17310</name>
</gene>
<dbReference type="PANTHER" id="PTHR19328:SF75">
    <property type="entry name" value="ALDOSE SUGAR DEHYDROGENASE YLII"/>
    <property type="match status" value="1"/>
</dbReference>
<dbReference type="InterPro" id="IPR008979">
    <property type="entry name" value="Galactose-bd-like_sf"/>
</dbReference>
<organism evidence="5 6">
    <name type="scientific">Nocardioides cavernae</name>
    <dbReference type="NCBI Taxonomy" id="1921566"/>
    <lineage>
        <taxon>Bacteria</taxon>
        <taxon>Bacillati</taxon>
        <taxon>Actinomycetota</taxon>
        <taxon>Actinomycetes</taxon>
        <taxon>Propionibacteriales</taxon>
        <taxon>Nocardioidaceae</taxon>
        <taxon>Nocardioides</taxon>
    </lineage>
</organism>
<dbReference type="Gene3D" id="2.60.120.260">
    <property type="entry name" value="Galactose-binding domain-like"/>
    <property type="match status" value="1"/>
</dbReference>
<dbReference type="InterPro" id="IPR058094">
    <property type="entry name" value="Ig-like_OmpL47-like"/>
</dbReference>
<dbReference type="Pfam" id="PF03422">
    <property type="entry name" value="CBM_6"/>
    <property type="match status" value="1"/>
</dbReference>
<protein>
    <submittedName>
        <fullName evidence="5">PQQ-dependent sugar dehydrogenase</fullName>
    </submittedName>
</protein>
<feature type="chain" id="PRO_5045911582" evidence="2">
    <location>
        <begin position="35"/>
        <end position="1118"/>
    </location>
</feature>
<evidence type="ECO:0000256" key="1">
    <source>
        <dbReference type="ARBA" id="ARBA00022729"/>
    </source>
</evidence>
<dbReference type="CDD" id="cd04084">
    <property type="entry name" value="CBM6_xylanase-like"/>
    <property type="match status" value="1"/>
</dbReference>
<dbReference type="SMART" id="SM00606">
    <property type="entry name" value="CBD_IV"/>
    <property type="match status" value="1"/>
</dbReference>
<dbReference type="InterPro" id="IPR054470">
    <property type="entry name" value="FIMAH_dom"/>
</dbReference>
<keyword evidence="6" id="KW-1185">Reference proteome</keyword>